<dbReference type="FunFam" id="1.10.268.10:FF:000001">
    <property type="entry name" value="DNA gyrase subunit A"/>
    <property type="match status" value="1"/>
</dbReference>
<dbReference type="InterPro" id="IPR013760">
    <property type="entry name" value="Topo_IIA-like_dom_sf"/>
</dbReference>
<evidence type="ECO:0000256" key="6">
    <source>
        <dbReference type="ARBA" id="ARBA00023029"/>
    </source>
</evidence>
<comment type="subunit">
    <text evidence="9">Heterotetramer composed of ParC and ParE.</text>
</comment>
<comment type="catalytic activity">
    <reaction evidence="1">
        <text>ATP-dependent breakage, passage and rejoining of double-stranded DNA.</text>
        <dbReference type="EC" id="5.6.2.2"/>
    </reaction>
</comment>
<dbReference type="PANTHER" id="PTHR43493">
    <property type="entry name" value="DNA GYRASE/TOPOISOMERASE SUBUNIT A"/>
    <property type="match status" value="1"/>
</dbReference>
<dbReference type="InterPro" id="IPR005743">
    <property type="entry name" value="GyrA"/>
</dbReference>
<keyword evidence="6" id="KW-0799">Topoisomerase</keyword>
<evidence type="ECO:0000256" key="8">
    <source>
        <dbReference type="ARBA" id="ARBA00023235"/>
    </source>
</evidence>
<dbReference type="InterPro" id="IPR013757">
    <property type="entry name" value="Topo_IIA_A_a_sf"/>
</dbReference>
<dbReference type="Gene3D" id="1.10.268.10">
    <property type="entry name" value="Topoisomerase, domain 3"/>
    <property type="match status" value="1"/>
</dbReference>
<evidence type="ECO:0000256" key="4">
    <source>
        <dbReference type="ARBA" id="ARBA00022741"/>
    </source>
</evidence>
<accession>A0A381PE97</accession>
<dbReference type="SUPFAM" id="SSF101904">
    <property type="entry name" value="GyrA/ParC C-terminal domain-like"/>
    <property type="match status" value="1"/>
</dbReference>
<dbReference type="PANTHER" id="PTHR43493:SF5">
    <property type="entry name" value="DNA GYRASE SUBUNIT A, CHLOROPLASTIC_MITOCHONDRIAL"/>
    <property type="match status" value="1"/>
</dbReference>
<gene>
    <name evidence="11" type="ORF">METZ01_LOCUS18185</name>
</gene>
<dbReference type="GO" id="GO:0005524">
    <property type="term" value="F:ATP binding"/>
    <property type="evidence" value="ECO:0007669"/>
    <property type="project" value="UniProtKB-KW"/>
</dbReference>
<dbReference type="InterPro" id="IPR002205">
    <property type="entry name" value="Topo_IIA_dom_A"/>
</dbReference>
<keyword evidence="4" id="KW-0547">Nucleotide-binding</keyword>
<sequence length="834" mass="92024">MADIPPSDDEVANGELHLSVRPIEIQTEMEQSFLEYAMSVITARALPDARDGLKPVHRRILWSMFSTGMRPDRPHKKSATVVGDVIGNYHPHGDSAIYDAMVRMGQSFSLANTLIDPHGNFGSPNDPPAAYRYTESRLTDLAMRMVESIDEDTVDLVPNFDGSSEEPVVMPARFPNLLVNGSQGIAVGMATNIPTHNLTEVIDATLHLIDNPESTVADLMEFVQGPDFPTGGLIMGRAGLTSAFTTGRGSIRIRARAEIVEEGRNTQIVVTEIPYQTSVENIEQKIADAVDRKIIDGIRELRNESAKGQTRFVIELKRDAPANVVLNNLFKHTPLQSSFAANMVALVDGVPRTLNLLDALEAYVGHQIDVVTRRSEYRLGQARDRAHIVEGLLQALDLIDEIITLIRGSEDRASALTGLQREPLSFSERQANHILDMQLGRLTRLGRTRLEEELVELRKRIEELEGILGSETQLRNVIKEELTEVRSEHDTPRRSQIVFDAGDMEVEDLIDNEPVVITLSKGGYVKSVVADAFRTQGRGGRGVQGARLKEDDILVRVLTTTAHSYLLFFTNRGKVYRLKAYQVPMMDRTARGTAVVNLLQLDPDEVVEAVIDTQEFAADEYLLFVTRKGVVKKTTFTEYDKNRSNGLIAINLREGDELVRVIQVRENDDIVLVSKRGQAIRFSGSQVRPMGRSAGGVRGMRLKENDVVVAAVATPENDRRQLLTVTEGGYGKRTPIDAYPRKGRGTMGVKGIKLTEARGTSVVGARMVDLEDEIILVSSGGVLIRTAVSEIAEQRRDATGVKVMNIGDEETLAALSPVTIDDEVEEPVNSESVS</sequence>
<evidence type="ECO:0000313" key="11">
    <source>
        <dbReference type="EMBL" id="SUZ65331.1"/>
    </source>
</evidence>
<dbReference type="InterPro" id="IPR035516">
    <property type="entry name" value="Gyrase/topoIV_suA_C"/>
</dbReference>
<dbReference type="GO" id="GO:0003918">
    <property type="term" value="F:DNA topoisomerase type II (double strand cut, ATP-hydrolyzing) activity"/>
    <property type="evidence" value="ECO:0007669"/>
    <property type="project" value="UniProtKB-EC"/>
</dbReference>
<dbReference type="HAMAP" id="MF_01897">
    <property type="entry name" value="GyrA"/>
    <property type="match status" value="1"/>
</dbReference>
<protein>
    <recommendedName>
        <fullName evidence="3">DNA topoisomerase (ATP-hydrolyzing)</fullName>
        <ecNumber evidence="3">5.6.2.2</ecNumber>
    </recommendedName>
</protein>
<dbReference type="GO" id="GO:0005694">
    <property type="term" value="C:chromosome"/>
    <property type="evidence" value="ECO:0007669"/>
    <property type="project" value="InterPro"/>
</dbReference>
<dbReference type="FunFam" id="2.120.10.90:FF:000005">
    <property type="entry name" value="DNA topoisomerase 4 subunit A"/>
    <property type="match status" value="1"/>
</dbReference>
<evidence type="ECO:0000256" key="1">
    <source>
        <dbReference type="ARBA" id="ARBA00000185"/>
    </source>
</evidence>
<keyword evidence="8" id="KW-0413">Isomerase</keyword>
<dbReference type="Gene3D" id="2.120.10.90">
    <property type="entry name" value="DNA gyrase/topoisomerase IV, subunit A, C-terminal"/>
    <property type="match status" value="1"/>
</dbReference>
<dbReference type="FunFam" id="3.30.1360.40:FF:000002">
    <property type="entry name" value="DNA gyrase subunit A"/>
    <property type="match status" value="1"/>
</dbReference>
<dbReference type="CDD" id="cd00187">
    <property type="entry name" value="TOP4c"/>
    <property type="match status" value="1"/>
</dbReference>
<dbReference type="AlphaFoldDB" id="A0A381PE97"/>
<dbReference type="EC" id="5.6.2.2" evidence="3"/>
<dbReference type="SUPFAM" id="SSF56719">
    <property type="entry name" value="Type II DNA topoisomerase"/>
    <property type="match status" value="1"/>
</dbReference>
<evidence type="ECO:0000256" key="9">
    <source>
        <dbReference type="ARBA" id="ARBA00063644"/>
    </source>
</evidence>
<dbReference type="InterPro" id="IPR013758">
    <property type="entry name" value="Topo_IIA_A/C_ab"/>
</dbReference>
<evidence type="ECO:0000256" key="3">
    <source>
        <dbReference type="ARBA" id="ARBA00012895"/>
    </source>
</evidence>
<reference evidence="11" key="1">
    <citation type="submission" date="2018-05" db="EMBL/GenBank/DDBJ databases">
        <authorList>
            <person name="Lanie J.A."/>
            <person name="Ng W.-L."/>
            <person name="Kazmierczak K.M."/>
            <person name="Andrzejewski T.M."/>
            <person name="Davidsen T.M."/>
            <person name="Wayne K.J."/>
            <person name="Tettelin H."/>
            <person name="Glass J.I."/>
            <person name="Rusch D."/>
            <person name="Podicherti R."/>
            <person name="Tsui H.-C.T."/>
            <person name="Winkler M.E."/>
        </authorList>
    </citation>
    <scope>NUCLEOTIDE SEQUENCE</scope>
</reference>
<name>A0A381PE97_9ZZZZ</name>
<dbReference type="NCBIfam" id="TIGR01063">
    <property type="entry name" value="gyrA"/>
    <property type="match status" value="1"/>
</dbReference>
<dbReference type="InterPro" id="IPR006691">
    <property type="entry name" value="GyrA/parC_rep"/>
</dbReference>
<feature type="domain" description="Topo IIA-type catalytic" evidence="10">
    <location>
        <begin position="46"/>
        <end position="509"/>
    </location>
</feature>
<evidence type="ECO:0000256" key="7">
    <source>
        <dbReference type="ARBA" id="ARBA00023125"/>
    </source>
</evidence>
<dbReference type="Gene3D" id="3.30.1360.40">
    <property type="match status" value="1"/>
</dbReference>
<evidence type="ECO:0000259" key="10">
    <source>
        <dbReference type="PROSITE" id="PS52040"/>
    </source>
</evidence>
<dbReference type="GO" id="GO:0005737">
    <property type="term" value="C:cytoplasm"/>
    <property type="evidence" value="ECO:0007669"/>
    <property type="project" value="TreeGrafter"/>
</dbReference>
<comment type="similarity">
    <text evidence="2">Belongs to the type II topoisomerase GyrA/ParC subunit family.</text>
</comment>
<dbReference type="NCBIfam" id="NF004044">
    <property type="entry name" value="PRK05561.1"/>
    <property type="match status" value="1"/>
</dbReference>
<dbReference type="GO" id="GO:0009330">
    <property type="term" value="C:DNA topoisomerase type II (double strand cut, ATP-hydrolyzing) complex"/>
    <property type="evidence" value="ECO:0007669"/>
    <property type="project" value="TreeGrafter"/>
</dbReference>
<dbReference type="EMBL" id="UINC01000957">
    <property type="protein sequence ID" value="SUZ65331.1"/>
    <property type="molecule type" value="Genomic_DNA"/>
</dbReference>
<organism evidence="11">
    <name type="scientific">marine metagenome</name>
    <dbReference type="NCBI Taxonomy" id="408172"/>
    <lineage>
        <taxon>unclassified sequences</taxon>
        <taxon>metagenomes</taxon>
        <taxon>ecological metagenomes</taxon>
    </lineage>
</organism>
<dbReference type="GO" id="GO:0006265">
    <property type="term" value="P:DNA topological change"/>
    <property type="evidence" value="ECO:0007669"/>
    <property type="project" value="InterPro"/>
</dbReference>
<dbReference type="InterPro" id="IPR050220">
    <property type="entry name" value="Type_II_DNA_Topoisomerases"/>
</dbReference>
<proteinExistence type="inferred from homology"/>
<dbReference type="PROSITE" id="PS52040">
    <property type="entry name" value="TOPO_IIA"/>
    <property type="match status" value="1"/>
</dbReference>
<dbReference type="Pfam" id="PF03989">
    <property type="entry name" value="DNA_gyraseA_C"/>
    <property type="match status" value="6"/>
</dbReference>
<dbReference type="SMART" id="SM00434">
    <property type="entry name" value="TOP4c"/>
    <property type="match status" value="1"/>
</dbReference>
<dbReference type="GO" id="GO:0003677">
    <property type="term" value="F:DNA binding"/>
    <property type="evidence" value="ECO:0007669"/>
    <property type="project" value="UniProtKB-KW"/>
</dbReference>
<evidence type="ECO:0000256" key="5">
    <source>
        <dbReference type="ARBA" id="ARBA00022840"/>
    </source>
</evidence>
<keyword evidence="7" id="KW-0238">DNA-binding</keyword>
<dbReference type="Pfam" id="PF00521">
    <property type="entry name" value="DNA_topoisoIV"/>
    <property type="match status" value="1"/>
</dbReference>
<dbReference type="NCBIfam" id="NF004043">
    <property type="entry name" value="PRK05560.1"/>
    <property type="match status" value="1"/>
</dbReference>
<evidence type="ECO:0000256" key="2">
    <source>
        <dbReference type="ARBA" id="ARBA00008263"/>
    </source>
</evidence>
<keyword evidence="5" id="KW-0067">ATP-binding</keyword>
<dbReference type="Gene3D" id="3.90.199.10">
    <property type="entry name" value="Topoisomerase II, domain 5"/>
    <property type="match status" value="1"/>
</dbReference>